<name>A0A286UNS1_9AGAM</name>
<protein>
    <submittedName>
        <fullName evidence="5">Hepatocellular carcinoma-associated antigen 59 domain-containing</fullName>
    </submittedName>
</protein>
<comment type="subcellular location">
    <subcellularLocation>
        <location evidence="1">Nucleus</location>
    </subcellularLocation>
</comment>
<evidence type="ECO:0000256" key="1">
    <source>
        <dbReference type="ARBA" id="ARBA00004123"/>
    </source>
</evidence>
<comment type="caution">
    <text evidence="5">The sequence shown here is derived from an EMBL/GenBank/DDBJ whole genome shotgun (WGS) entry which is preliminary data.</text>
</comment>
<gene>
    <name evidence="5" type="ORF">PNOK_0383900</name>
</gene>
<organism evidence="5 6">
    <name type="scientific">Pyrrhoderma noxium</name>
    <dbReference type="NCBI Taxonomy" id="2282107"/>
    <lineage>
        <taxon>Eukaryota</taxon>
        <taxon>Fungi</taxon>
        <taxon>Dikarya</taxon>
        <taxon>Basidiomycota</taxon>
        <taxon>Agaricomycotina</taxon>
        <taxon>Agaricomycetes</taxon>
        <taxon>Hymenochaetales</taxon>
        <taxon>Hymenochaetaceae</taxon>
        <taxon>Pyrrhoderma</taxon>
    </lineage>
</organism>
<dbReference type="Proteomes" id="UP000217199">
    <property type="component" value="Unassembled WGS sequence"/>
</dbReference>
<dbReference type="AlphaFoldDB" id="A0A286UNS1"/>
<dbReference type="InterPro" id="IPR010756">
    <property type="entry name" value="Tls1-like"/>
</dbReference>
<comment type="similarity">
    <text evidence="2">Belongs to the TLS1 family.</text>
</comment>
<dbReference type="InParanoid" id="A0A286UNS1"/>
<dbReference type="EMBL" id="NBII01000003">
    <property type="protein sequence ID" value="PAV21212.1"/>
    <property type="molecule type" value="Genomic_DNA"/>
</dbReference>
<feature type="compositionally biased region" description="Basic residues" evidence="4">
    <location>
        <begin position="10"/>
        <end position="22"/>
    </location>
</feature>
<evidence type="ECO:0000256" key="4">
    <source>
        <dbReference type="SAM" id="MobiDB-lite"/>
    </source>
</evidence>
<feature type="region of interest" description="Disordered" evidence="4">
    <location>
        <begin position="62"/>
        <end position="194"/>
    </location>
</feature>
<accession>A0A286UNS1</accession>
<evidence type="ECO:0000313" key="5">
    <source>
        <dbReference type="EMBL" id="PAV21212.1"/>
    </source>
</evidence>
<dbReference type="STRING" id="2282107.A0A286UNS1"/>
<feature type="region of interest" description="Disordered" evidence="4">
    <location>
        <begin position="1"/>
        <end position="50"/>
    </location>
</feature>
<keyword evidence="3" id="KW-0539">Nucleus</keyword>
<dbReference type="PANTHER" id="PTHR13486">
    <property type="entry name" value="TELOMERE LENGTH AND SILENCING PROTEIN 1 TLS1 FAMILY MEMBER"/>
    <property type="match status" value="1"/>
</dbReference>
<feature type="compositionally biased region" description="Basic and acidic residues" evidence="4">
    <location>
        <begin position="167"/>
        <end position="183"/>
    </location>
</feature>
<feature type="compositionally biased region" description="Basic and acidic residues" evidence="4">
    <location>
        <begin position="132"/>
        <end position="159"/>
    </location>
</feature>
<feature type="compositionally biased region" description="Polar residues" evidence="4">
    <location>
        <begin position="120"/>
        <end position="130"/>
    </location>
</feature>
<feature type="compositionally biased region" description="Polar residues" evidence="4">
    <location>
        <begin position="25"/>
        <end position="36"/>
    </location>
</feature>
<evidence type="ECO:0000313" key="6">
    <source>
        <dbReference type="Proteomes" id="UP000217199"/>
    </source>
</evidence>
<dbReference type="GO" id="GO:0005681">
    <property type="term" value="C:spliceosomal complex"/>
    <property type="evidence" value="ECO:0007669"/>
    <property type="project" value="TreeGrafter"/>
</dbReference>
<evidence type="ECO:0000256" key="3">
    <source>
        <dbReference type="ARBA" id="ARBA00023242"/>
    </source>
</evidence>
<proteinExistence type="inferred from homology"/>
<dbReference type="Pfam" id="PF07052">
    <property type="entry name" value="Hep_59"/>
    <property type="match status" value="1"/>
</dbReference>
<dbReference type="GO" id="GO:0000398">
    <property type="term" value="P:mRNA splicing, via spliceosome"/>
    <property type="evidence" value="ECO:0007669"/>
    <property type="project" value="TreeGrafter"/>
</dbReference>
<dbReference type="OrthoDB" id="5627at2759"/>
<keyword evidence="6" id="KW-1185">Reference proteome</keyword>
<dbReference type="PANTHER" id="PTHR13486:SF2">
    <property type="entry name" value="SPLICING FACTOR C9ORF78"/>
    <property type="match status" value="1"/>
</dbReference>
<sequence length="194" mass="22396">MSEPEPVIVIKKRNRPNARVRSRTPEVTQEGTNEQSTPEEEGKDEKKNIPLEELIELRKLRRLHQGIDVSKLNKGEPKRRKRSEDDDSATTTPSGLVKGSRKEEDLDDTNEENKTRRAVRTNNFTQQTNALDVDKHMMAYIEENMKLRRGPDAQLDADKNTSSSSSKRQDPEEDLYRLPEKYKTQAPALRKREA</sequence>
<reference evidence="5 6" key="1">
    <citation type="journal article" date="2017" name="Mol. Ecol.">
        <title>Comparative and population genomic landscape of Phellinus noxius: A hypervariable fungus causing root rot in trees.</title>
        <authorList>
            <person name="Chung C.L."/>
            <person name="Lee T.J."/>
            <person name="Akiba M."/>
            <person name="Lee H.H."/>
            <person name="Kuo T.H."/>
            <person name="Liu D."/>
            <person name="Ke H.M."/>
            <person name="Yokoi T."/>
            <person name="Roa M.B."/>
            <person name="Lu M.J."/>
            <person name="Chang Y.Y."/>
            <person name="Ann P.J."/>
            <person name="Tsai J.N."/>
            <person name="Chen C.Y."/>
            <person name="Tzean S.S."/>
            <person name="Ota Y."/>
            <person name="Hattori T."/>
            <person name="Sahashi N."/>
            <person name="Liou R.F."/>
            <person name="Kikuchi T."/>
            <person name="Tsai I.J."/>
        </authorList>
    </citation>
    <scope>NUCLEOTIDE SEQUENCE [LARGE SCALE GENOMIC DNA]</scope>
    <source>
        <strain evidence="5 6">FFPRI411160</strain>
    </source>
</reference>
<evidence type="ECO:0000256" key="2">
    <source>
        <dbReference type="ARBA" id="ARBA00007643"/>
    </source>
</evidence>